<dbReference type="AlphaFoldDB" id="A0A6L2KX57"/>
<reference evidence="4" key="1">
    <citation type="journal article" date="2019" name="Sci. Rep.">
        <title>Draft genome of Tanacetum cinerariifolium, the natural source of mosquito coil.</title>
        <authorList>
            <person name="Yamashiro T."/>
            <person name="Shiraishi A."/>
            <person name="Satake H."/>
            <person name="Nakayama K."/>
        </authorList>
    </citation>
    <scope>NUCLEOTIDE SEQUENCE</scope>
</reference>
<feature type="coiled-coil region" evidence="1">
    <location>
        <begin position="309"/>
        <end position="340"/>
    </location>
</feature>
<feature type="compositionally biased region" description="Basic and acidic residues" evidence="2">
    <location>
        <begin position="408"/>
        <end position="424"/>
    </location>
</feature>
<comment type="caution">
    <text evidence="4">The sequence shown here is derived from an EMBL/GenBank/DDBJ whole genome shotgun (WGS) entry which is preliminary data.</text>
</comment>
<proteinExistence type="predicted"/>
<organism evidence="4">
    <name type="scientific">Tanacetum cinerariifolium</name>
    <name type="common">Dalmatian daisy</name>
    <name type="synonym">Chrysanthemum cinerariifolium</name>
    <dbReference type="NCBI Taxonomy" id="118510"/>
    <lineage>
        <taxon>Eukaryota</taxon>
        <taxon>Viridiplantae</taxon>
        <taxon>Streptophyta</taxon>
        <taxon>Embryophyta</taxon>
        <taxon>Tracheophyta</taxon>
        <taxon>Spermatophyta</taxon>
        <taxon>Magnoliopsida</taxon>
        <taxon>eudicotyledons</taxon>
        <taxon>Gunneridae</taxon>
        <taxon>Pentapetalae</taxon>
        <taxon>asterids</taxon>
        <taxon>campanulids</taxon>
        <taxon>Asterales</taxon>
        <taxon>Asteraceae</taxon>
        <taxon>Asteroideae</taxon>
        <taxon>Anthemideae</taxon>
        <taxon>Anthemidinae</taxon>
        <taxon>Tanacetum</taxon>
    </lineage>
</organism>
<evidence type="ECO:0000313" key="4">
    <source>
        <dbReference type="EMBL" id="GEU53569.1"/>
    </source>
</evidence>
<feature type="compositionally biased region" description="Acidic residues" evidence="2">
    <location>
        <begin position="62"/>
        <end position="86"/>
    </location>
</feature>
<dbReference type="EMBL" id="BKCJ010003193">
    <property type="protein sequence ID" value="GEU53569.1"/>
    <property type="molecule type" value="Genomic_DNA"/>
</dbReference>
<feature type="region of interest" description="Disordered" evidence="2">
    <location>
        <begin position="60"/>
        <end position="90"/>
    </location>
</feature>
<keyword evidence="1" id="KW-0175">Coiled coil</keyword>
<accession>A0A6L2KX57</accession>
<feature type="signal peptide" evidence="3">
    <location>
        <begin position="1"/>
        <end position="28"/>
    </location>
</feature>
<feature type="chain" id="PRO_5026912710" evidence="3">
    <location>
        <begin position="29"/>
        <end position="467"/>
    </location>
</feature>
<gene>
    <name evidence="4" type="ORF">Tci_025547</name>
</gene>
<feature type="region of interest" description="Disordered" evidence="2">
    <location>
        <begin position="408"/>
        <end position="467"/>
    </location>
</feature>
<protein>
    <submittedName>
        <fullName evidence="4">Uncharacterized protein</fullName>
    </submittedName>
</protein>
<evidence type="ECO:0000256" key="3">
    <source>
        <dbReference type="SAM" id="SignalP"/>
    </source>
</evidence>
<evidence type="ECO:0000256" key="2">
    <source>
        <dbReference type="SAM" id="MobiDB-lite"/>
    </source>
</evidence>
<sequence length="467" mass="52750">MSNIGRLRVRTSSRTILALHIAIHLCRALVPIFCCEPIWGCYTSEGTGVKPGVLDVSKEDFSNSDDDSWGDSEDEKSEQTNLDDYENPSFTLKDIKEEEQYEEYVLTLERDKSDDEDKMYEEEDDDIAKKLYGDLNITQGLRDIDMTNAEHGREDQQNASHESGFMQEEDAHVTLTTVHDKTKGPLQSYSISSKFTSKLLNLDDLSSDINSLMNTSTVPPPPPPVDPSSHLTIIPQQQTPDSTTKTSYQLMTLLEIPNFASLFQFDQRVSTLETKVSEFYQTSQFVEAISSIPGIVDNYLASKLKEEVNAAVRLQSNKLKEEAKAKNQEFINQVDLTMKKIIKEQMSYAVATSLSEFELKKILINKMETNESINRSEIQRNLYNALVKSYNTGNDILSTYGDVVTLKRGRDDQDKDKDPSARSDRGRKRRKLRKDVEPSKDSKSKESKSSISSKGTQSHPKSSGRST</sequence>
<name>A0A6L2KX57_TANCI</name>
<evidence type="ECO:0000256" key="1">
    <source>
        <dbReference type="SAM" id="Coils"/>
    </source>
</evidence>
<keyword evidence="3" id="KW-0732">Signal</keyword>
<feature type="compositionally biased region" description="Basic and acidic residues" evidence="2">
    <location>
        <begin position="434"/>
        <end position="448"/>
    </location>
</feature>
<feature type="compositionally biased region" description="Polar residues" evidence="2">
    <location>
        <begin position="455"/>
        <end position="467"/>
    </location>
</feature>